<accession>A0A4R5L0L5</accession>
<evidence type="ECO:0000313" key="2">
    <source>
        <dbReference type="EMBL" id="TDG01046.1"/>
    </source>
</evidence>
<feature type="compositionally biased region" description="Low complexity" evidence="1">
    <location>
        <begin position="40"/>
        <end position="65"/>
    </location>
</feature>
<comment type="caution">
    <text evidence="2">The sequence shown here is derived from an EMBL/GenBank/DDBJ whole genome shotgun (WGS) entry which is preliminary data.</text>
</comment>
<feature type="region of interest" description="Disordered" evidence="1">
    <location>
        <begin position="40"/>
        <end position="68"/>
    </location>
</feature>
<dbReference type="RefSeq" id="WP_133202786.1">
    <property type="nucleotide sequence ID" value="NZ_SMRU01000003.1"/>
</dbReference>
<sequence>MSSMTPGLRTALIAGGIAVVVGGGGVAAVWAADQFIPTATSPSATSSASPTPSPSQSTPGQTSPGKLGRIPMLRRAFGGAAVHGEFTVKNKDGSYSTIVAQRGTVQSVSDSNITVKSDDGFTQAYAINSSTTIVKVATSGAGNQGRRLSLQTIKASDLKAGDTVGVSGTKSGTTVTANRVVSGTLPTLPNDHGRRMGYGSVSS</sequence>
<protein>
    <recommendedName>
        <fullName evidence="4">DUF5666 domain-containing protein</fullName>
    </recommendedName>
</protein>
<dbReference type="OrthoDB" id="3401874at2"/>
<name>A0A4R5L0L5_9MICC</name>
<dbReference type="AlphaFoldDB" id="A0A4R5L0L5"/>
<organism evidence="2 3">
    <name type="scientific">Arthrobacter terricola</name>
    <dbReference type="NCBI Taxonomy" id="2547396"/>
    <lineage>
        <taxon>Bacteria</taxon>
        <taxon>Bacillati</taxon>
        <taxon>Actinomycetota</taxon>
        <taxon>Actinomycetes</taxon>
        <taxon>Micrococcales</taxon>
        <taxon>Micrococcaceae</taxon>
        <taxon>Arthrobacter</taxon>
    </lineage>
</organism>
<evidence type="ECO:0000313" key="3">
    <source>
        <dbReference type="Proteomes" id="UP000295511"/>
    </source>
</evidence>
<dbReference type="EMBL" id="SMRU01000003">
    <property type="protein sequence ID" value="TDG01046.1"/>
    <property type="molecule type" value="Genomic_DNA"/>
</dbReference>
<proteinExistence type="predicted"/>
<reference evidence="2 3" key="1">
    <citation type="submission" date="2019-03" db="EMBL/GenBank/DDBJ databases">
        <title>Whole genome sequence of Arthrobacter sp JH1-1.</title>
        <authorList>
            <person name="Trinh H.N."/>
        </authorList>
    </citation>
    <scope>NUCLEOTIDE SEQUENCE [LARGE SCALE GENOMIC DNA]</scope>
    <source>
        <strain evidence="2 3">JH1-1</strain>
    </source>
</reference>
<evidence type="ECO:0000256" key="1">
    <source>
        <dbReference type="SAM" id="MobiDB-lite"/>
    </source>
</evidence>
<gene>
    <name evidence="2" type="ORF">E1809_03185</name>
</gene>
<evidence type="ECO:0008006" key="4">
    <source>
        <dbReference type="Google" id="ProtNLM"/>
    </source>
</evidence>
<keyword evidence="3" id="KW-1185">Reference proteome</keyword>
<dbReference type="Proteomes" id="UP000295511">
    <property type="component" value="Unassembled WGS sequence"/>
</dbReference>
<feature type="region of interest" description="Disordered" evidence="1">
    <location>
        <begin position="183"/>
        <end position="203"/>
    </location>
</feature>